<dbReference type="EMBL" id="JOPG01000009">
    <property type="protein sequence ID" value="OUJ06654.1"/>
    <property type="molecule type" value="Genomic_DNA"/>
</dbReference>
<name>A0A1Y3G727_9PROT</name>
<dbReference type="Proteomes" id="UP000242683">
    <property type="component" value="Unassembled WGS sequence"/>
</dbReference>
<accession>A0A1Y3G727</accession>
<proteinExistence type="predicted"/>
<dbReference type="OrthoDB" id="7226044at2"/>
<comment type="caution">
    <text evidence="1">The sequence shown here is derived from an EMBL/GenBank/DDBJ whole genome shotgun (WGS) entry which is preliminary data.</text>
</comment>
<gene>
    <name evidence="1" type="ORF">HK23_14360</name>
</gene>
<dbReference type="RefSeq" id="WP_086653112.1">
    <property type="nucleotide sequence ID" value="NZ_JOPG01000009.1"/>
</dbReference>
<organism evidence="1 2">
    <name type="scientific">Acetobacter malorum</name>
    <dbReference type="NCBI Taxonomy" id="178901"/>
    <lineage>
        <taxon>Bacteria</taxon>
        <taxon>Pseudomonadati</taxon>
        <taxon>Pseudomonadota</taxon>
        <taxon>Alphaproteobacteria</taxon>
        <taxon>Acetobacterales</taxon>
        <taxon>Acetobacteraceae</taxon>
        <taxon>Acetobacter</taxon>
    </lineage>
</organism>
<reference evidence="2" key="1">
    <citation type="submission" date="2014-06" db="EMBL/GenBank/DDBJ databases">
        <authorList>
            <person name="Winans N.J."/>
            <person name="Newell P.D."/>
            <person name="Douglas A.E."/>
        </authorList>
    </citation>
    <scope>NUCLEOTIDE SEQUENCE [LARGE SCALE GENOMIC DNA]</scope>
    <source>
        <strain evidence="2">DsW_057</strain>
    </source>
</reference>
<dbReference type="AlphaFoldDB" id="A0A1Y3G727"/>
<evidence type="ECO:0000313" key="2">
    <source>
        <dbReference type="Proteomes" id="UP000242683"/>
    </source>
</evidence>
<protein>
    <submittedName>
        <fullName evidence="1">Uncharacterized protein</fullName>
    </submittedName>
</protein>
<evidence type="ECO:0000313" key="1">
    <source>
        <dbReference type="EMBL" id="OUJ06654.1"/>
    </source>
</evidence>
<sequence>MITTYPRTGVDEAFLAMQTFKHTNGAVVALEKNEKDQVTGVVCAAIYCAIAPFDPKELLELAATEFEREPHLRAAITGKSVFFRSLQFPGFELTYPFDEKEFGALYAEIYMKYAVAGRA</sequence>